<evidence type="ECO:0000313" key="1">
    <source>
        <dbReference type="EMBL" id="GIX95217.1"/>
    </source>
</evidence>
<comment type="caution">
    <text evidence="1">The sequence shown here is derived from an EMBL/GenBank/DDBJ whole genome shotgun (WGS) entry which is preliminary data.</text>
</comment>
<name>A0AAV4PJ88_CAEEX</name>
<dbReference type="AlphaFoldDB" id="A0AAV4PJ88"/>
<accession>A0AAV4PJ88</accession>
<protein>
    <submittedName>
        <fullName evidence="1">Uncharacterized protein</fullName>
    </submittedName>
</protein>
<dbReference type="Proteomes" id="UP001054945">
    <property type="component" value="Unassembled WGS sequence"/>
</dbReference>
<gene>
    <name evidence="1" type="ORF">CEXT_466451</name>
</gene>
<proteinExistence type="predicted"/>
<keyword evidence="2" id="KW-1185">Reference proteome</keyword>
<evidence type="ECO:0000313" key="2">
    <source>
        <dbReference type="Proteomes" id="UP001054945"/>
    </source>
</evidence>
<sequence length="132" mass="14670">MQVAVENQQAEQSNKKTCIPPIIVDNPTNGKLLFEYLNHLTKDNHTSIFSGYPHNSANFVLDPLPKNNYWEERIKAMKANKLSIPAPTYLQKSISTTPVRIGKSPSNQVLPQITGPSTPTSITQENLTAQIL</sequence>
<organism evidence="1 2">
    <name type="scientific">Caerostris extrusa</name>
    <name type="common">Bark spider</name>
    <name type="synonym">Caerostris bankana</name>
    <dbReference type="NCBI Taxonomy" id="172846"/>
    <lineage>
        <taxon>Eukaryota</taxon>
        <taxon>Metazoa</taxon>
        <taxon>Ecdysozoa</taxon>
        <taxon>Arthropoda</taxon>
        <taxon>Chelicerata</taxon>
        <taxon>Arachnida</taxon>
        <taxon>Araneae</taxon>
        <taxon>Araneomorphae</taxon>
        <taxon>Entelegynae</taxon>
        <taxon>Araneoidea</taxon>
        <taxon>Araneidae</taxon>
        <taxon>Caerostris</taxon>
    </lineage>
</organism>
<dbReference type="EMBL" id="BPLR01004481">
    <property type="protein sequence ID" value="GIX95217.1"/>
    <property type="molecule type" value="Genomic_DNA"/>
</dbReference>
<reference evidence="1 2" key="1">
    <citation type="submission" date="2021-06" db="EMBL/GenBank/DDBJ databases">
        <title>Caerostris extrusa draft genome.</title>
        <authorList>
            <person name="Kono N."/>
            <person name="Arakawa K."/>
        </authorList>
    </citation>
    <scope>NUCLEOTIDE SEQUENCE [LARGE SCALE GENOMIC DNA]</scope>
</reference>